<dbReference type="InterPro" id="IPR000700">
    <property type="entry name" value="PAS-assoc_C"/>
</dbReference>
<dbReference type="InterPro" id="IPR036890">
    <property type="entry name" value="HATPase_C_sf"/>
</dbReference>
<dbReference type="AlphaFoldDB" id="A0A2T1DZ24"/>
<keyword evidence="7" id="KW-0067">ATP-binding</keyword>
<dbReference type="InterPro" id="IPR005467">
    <property type="entry name" value="His_kinase_dom"/>
</dbReference>
<dbReference type="GO" id="GO:0005524">
    <property type="term" value="F:ATP binding"/>
    <property type="evidence" value="ECO:0007669"/>
    <property type="project" value="UniProtKB-KW"/>
</dbReference>
<dbReference type="Pfam" id="PF25487">
    <property type="entry name" value="ETR1_N"/>
    <property type="match status" value="1"/>
</dbReference>
<keyword evidence="8" id="KW-0843">Virulence</keyword>
<organism evidence="13 14">
    <name type="scientific">Stenomitos frigidus ULC18</name>
    <dbReference type="NCBI Taxonomy" id="2107698"/>
    <lineage>
        <taxon>Bacteria</taxon>
        <taxon>Bacillati</taxon>
        <taxon>Cyanobacteriota</taxon>
        <taxon>Cyanophyceae</taxon>
        <taxon>Leptolyngbyales</taxon>
        <taxon>Leptolyngbyaceae</taxon>
        <taxon>Stenomitos</taxon>
    </lineage>
</organism>
<dbReference type="GO" id="GO:0004673">
    <property type="term" value="F:protein histidine kinase activity"/>
    <property type="evidence" value="ECO:0007669"/>
    <property type="project" value="UniProtKB-EC"/>
</dbReference>
<dbReference type="PROSITE" id="PS50113">
    <property type="entry name" value="PAC"/>
    <property type="match status" value="2"/>
</dbReference>
<feature type="domain" description="PAS" evidence="11">
    <location>
        <begin position="277"/>
        <end position="353"/>
    </location>
</feature>
<evidence type="ECO:0000256" key="3">
    <source>
        <dbReference type="ARBA" id="ARBA00022553"/>
    </source>
</evidence>
<evidence type="ECO:0000256" key="2">
    <source>
        <dbReference type="ARBA" id="ARBA00012438"/>
    </source>
</evidence>
<evidence type="ECO:0000256" key="5">
    <source>
        <dbReference type="ARBA" id="ARBA00022741"/>
    </source>
</evidence>
<dbReference type="InterPro" id="IPR013655">
    <property type="entry name" value="PAS_fold_3"/>
</dbReference>
<dbReference type="InterPro" id="IPR035965">
    <property type="entry name" value="PAS-like_dom_sf"/>
</dbReference>
<dbReference type="InterPro" id="IPR013767">
    <property type="entry name" value="PAS_fold"/>
</dbReference>
<keyword evidence="9" id="KW-0812">Transmembrane</keyword>
<dbReference type="NCBIfam" id="TIGR00229">
    <property type="entry name" value="sensory_box"/>
    <property type="match status" value="2"/>
</dbReference>
<evidence type="ECO:0000256" key="9">
    <source>
        <dbReference type="SAM" id="Phobius"/>
    </source>
</evidence>
<proteinExistence type="predicted"/>
<dbReference type="PROSITE" id="PS50109">
    <property type="entry name" value="HIS_KIN"/>
    <property type="match status" value="1"/>
</dbReference>
<dbReference type="SMART" id="SM00091">
    <property type="entry name" value="PAS"/>
    <property type="match status" value="2"/>
</dbReference>
<evidence type="ECO:0000259" key="11">
    <source>
        <dbReference type="PROSITE" id="PS50112"/>
    </source>
</evidence>
<dbReference type="PROSITE" id="PS50112">
    <property type="entry name" value="PAS"/>
    <property type="match status" value="2"/>
</dbReference>
<keyword evidence="3" id="KW-0597">Phosphoprotein</keyword>
<sequence length="625" mass="71139">MLNAIQTFFSTGSFIPHGHCYLWQPGLVGLHILADALIAIAYYSIPITLLYFVRQRRDLPFRWVFLLFGAFIVACGTTHLLEILTLWHPVYWLSGTIKMATAAISIITALELIPLMPKLLAIPSPVELERANRELEHEIVERKQIDAALRVSEARYRAIVEDQTELITRFEADGTLTFVNEAYCRYFGVSRETIIGSRYAPIVFEEDHEYVDHQVRSMNRDNPFVIIENRVIVDGAVRWTQWHNRMLFDKDGQFVEFQSVGRDITKIKETKAALRESQRFAQKIADTSPATIYVFDLVEQRNIYANHQLTQQLGYADGEIQPLAPAFPREILHPDDWATLAESVTLWQTVPDGEILHVERRLKACDGEWRYFQCQETVFARDPDGTPKQTLGVAVDVTPAKRFEELRQTQAQLQASLKEKEVLLKEIHHRVKNNLQIVYSLLRLQYRRVTDEKAASILLESQNRIKSIALVHEKLYRSDDLAHIDLSQYIPNLVSSLFSSYNTRSNAIQLKTDIERVLLDIDTAIPCGLIINELVSNALKYAFPAEQTGEIAIGLHTTIDRNLTLTISDNGIGIPPTFDLTKMDSLGLKLVNDLVHQLEGTIAMHGSHGTAFEITFSSNEVLCEV</sequence>
<dbReference type="RefSeq" id="WP_106258655.1">
    <property type="nucleotide sequence ID" value="NZ_CAWNSW010000160.1"/>
</dbReference>
<feature type="domain" description="PAC" evidence="12">
    <location>
        <begin position="356"/>
        <end position="409"/>
    </location>
</feature>
<feature type="domain" description="PAC" evidence="12">
    <location>
        <begin position="220"/>
        <end position="276"/>
    </location>
</feature>
<evidence type="ECO:0000313" key="13">
    <source>
        <dbReference type="EMBL" id="PSB25757.1"/>
    </source>
</evidence>
<evidence type="ECO:0000256" key="8">
    <source>
        <dbReference type="ARBA" id="ARBA00023026"/>
    </source>
</evidence>
<keyword evidence="9" id="KW-1133">Transmembrane helix</keyword>
<dbReference type="OrthoDB" id="9758522at2"/>
<dbReference type="InterPro" id="IPR058544">
    <property type="entry name" value="ETR1_N"/>
</dbReference>
<feature type="transmembrane region" description="Helical" evidence="9">
    <location>
        <begin position="64"/>
        <end position="84"/>
    </location>
</feature>
<dbReference type="SMART" id="SM00086">
    <property type="entry name" value="PAC"/>
    <property type="match status" value="2"/>
</dbReference>
<dbReference type="InterPro" id="IPR000014">
    <property type="entry name" value="PAS"/>
</dbReference>
<accession>A0A2T1DZ24</accession>
<keyword evidence="5" id="KW-0547">Nucleotide-binding</keyword>
<dbReference type="Pfam" id="PF00989">
    <property type="entry name" value="PAS"/>
    <property type="match status" value="1"/>
</dbReference>
<dbReference type="Pfam" id="PF08447">
    <property type="entry name" value="PAS_3"/>
    <property type="match status" value="1"/>
</dbReference>
<evidence type="ECO:0000256" key="4">
    <source>
        <dbReference type="ARBA" id="ARBA00022679"/>
    </source>
</evidence>
<dbReference type="EMBL" id="PVWK01000121">
    <property type="protein sequence ID" value="PSB25757.1"/>
    <property type="molecule type" value="Genomic_DNA"/>
</dbReference>
<dbReference type="PANTHER" id="PTHR41523">
    <property type="entry name" value="TWO-COMPONENT SYSTEM SENSOR PROTEIN"/>
    <property type="match status" value="1"/>
</dbReference>
<name>A0A2T1DZ24_9CYAN</name>
<feature type="transmembrane region" description="Helical" evidence="9">
    <location>
        <begin position="32"/>
        <end position="52"/>
    </location>
</feature>
<feature type="domain" description="Histidine kinase" evidence="10">
    <location>
        <begin position="426"/>
        <end position="620"/>
    </location>
</feature>
<comment type="caution">
    <text evidence="13">The sequence shown here is derived from an EMBL/GenBank/DDBJ whole genome shotgun (WGS) entry which is preliminary data.</text>
</comment>
<dbReference type="InterPro" id="IPR011495">
    <property type="entry name" value="Sig_transdc_His_kin_sub2_dim/P"/>
</dbReference>
<evidence type="ECO:0000259" key="10">
    <source>
        <dbReference type="PROSITE" id="PS50109"/>
    </source>
</evidence>
<reference evidence="14" key="1">
    <citation type="submission" date="2018-02" db="EMBL/GenBank/DDBJ databases">
        <authorList>
            <person name="Moore K."/>
            <person name="Momper L."/>
        </authorList>
    </citation>
    <scope>NUCLEOTIDE SEQUENCE [LARGE SCALE GENOMIC DNA]</scope>
    <source>
        <strain evidence="14">ULC18</strain>
    </source>
</reference>
<evidence type="ECO:0000256" key="6">
    <source>
        <dbReference type="ARBA" id="ARBA00022777"/>
    </source>
</evidence>
<dbReference type="InterPro" id="IPR003594">
    <property type="entry name" value="HATPase_dom"/>
</dbReference>
<dbReference type="EC" id="2.7.13.3" evidence="2"/>
<dbReference type="Gene3D" id="3.30.450.20">
    <property type="entry name" value="PAS domain"/>
    <property type="match status" value="2"/>
</dbReference>
<dbReference type="SMART" id="SM00387">
    <property type="entry name" value="HATPase_c"/>
    <property type="match status" value="1"/>
</dbReference>
<feature type="domain" description="PAS" evidence="11">
    <location>
        <begin position="152"/>
        <end position="222"/>
    </location>
</feature>
<dbReference type="Gene3D" id="3.30.565.10">
    <property type="entry name" value="Histidine kinase-like ATPase, C-terminal domain"/>
    <property type="match status" value="1"/>
</dbReference>
<evidence type="ECO:0000313" key="14">
    <source>
        <dbReference type="Proteomes" id="UP000239576"/>
    </source>
</evidence>
<evidence type="ECO:0000256" key="7">
    <source>
        <dbReference type="ARBA" id="ARBA00022840"/>
    </source>
</evidence>
<protein>
    <recommendedName>
        <fullName evidence="2">histidine kinase</fullName>
        <ecNumber evidence="2">2.7.13.3</ecNumber>
    </recommendedName>
</protein>
<dbReference type="InterPro" id="IPR001610">
    <property type="entry name" value="PAC"/>
</dbReference>
<reference evidence="13 14" key="2">
    <citation type="submission" date="2018-03" db="EMBL/GenBank/DDBJ databases">
        <title>The ancient ancestry and fast evolution of plastids.</title>
        <authorList>
            <person name="Moore K.R."/>
            <person name="Magnabosco C."/>
            <person name="Momper L."/>
            <person name="Gold D.A."/>
            <person name="Bosak T."/>
            <person name="Fournier G.P."/>
        </authorList>
    </citation>
    <scope>NUCLEOTIDE SEQUENCE [LARGE SCALE GENOMIC DNA]</scope>
    <source>
        <strain evidence="13 14">ULC18</strain>
    </source>
</reference>
<dbReference type="SUPFAM" id="SSF55874">
    <property type="entry name" value="ATPase domain of HSP90 chaperone/DNA topoisomerase II/histidine kinase"/>
    <property type="match status" value="1"/>
</dbReference>
<keyword evidence="4" id="KW-0808">Transferase</keyword>
<dbReference type="Pfam" id="PF07568">
    <property type="entry name" value="HisKA_2"/>
    <property type="match status" value="1"/>
</dbReference>
<evidence type="ECO:0000259" key="12">
    <source>
        <dbReference type="PROSITE" id="PS50113"/>
    </source>
</evidence>
<dbReference type="GO" id="GO:0006355">
    <property type="term" value="P:regulation of DNA-templated transcription"/>
    <property type="evidence" value="ECO:0007669"/>
    <property type="project" value="InterPro"/>
</dbReference>
<dbReference type="PANTHER" id="PTHR41523:SF8">
    <property type="entry name" value="ETHYLENE RESPONSE SENSOR PROTEIN"/>
    <property type="match status" value="1"/>
</dbReference>
<keyword evidence="6" id="KW-0418">Kinase</keyword>
<dbReference type="CDD" id="cd00130">
    <property type="entry name" value="PAS"/>
    <property type="match status" value="1"/>
</dbReference>
<dbReference type="SUPFAM" id="SSF55785">
    <property type="entry name" value="PYP-like sensor domain (PAS domain)"/>
    <property type="match status" value="2"/>
</dbReference>
<dbReference type="Proteomes" id="UP000239576">
    <property type="component" value="Unassembled WGS sequence"/>
</dbReference>
<evidence type="ECO:0000256" key="1">
    <source>
        <dbReference type="ARBA" id="ARBA00000085"/>
    </source>
</evidence>
<keyword evidence="9" id="KW-0472">Membrane</keyword>
<keyword evidence="14" id="KW-1185">Reference proteome</keyword>
<comment type="catalytic activity">
    <reaction evidence="1">
        <text>ATP + protein L-histidine = ADP + protein N-phospho-L-histidine.</text>
        <dbReference type="EC" id="2.7.13.3"/>
    </reaction>
</comment>
<gene>
    <name evidence="13" type="ORF">C7B82_22115</name>
</gene>
<dbReference type="Pfam" id="PF02518">
    <property type="entry name" value="HATPase_c"/>
    <property type="match status" value="1"/>
</dbReference>